<evidence type="ECO:0000256" key="3">
    <source>
        <dbReference type="PROSITE-ProRule" id="PRU00221"/>
    </source>
</evidence>
<dbReference type="InterPro" id="IPR050349">
    <property type="entry name" value="WD_LIS1/nudF_dynein_reg"/>
</dbReference>
<dbReference type="EMBL" id="KN832973">
    <property type="protein sequence ID" value="KIM90540.1"/>
    <property type="molecule type" value="Genomic_DNA"/>
</dbReference>
<evidence type="ECO:0000256" key="2">
    <source>
        <dbReference type="ARBA" id="ARBA00022737"/>
    </source>
</evidence>
<dbReference type="PROSITE" id="PS50082">
    <property type="entry name" value="WD_REPEATS_2"/>
    <property type="match status" value="1"/>
</dbReference>
<evidence type="ECO:0000313" key="5">
    <source>
        <dbReference type="EMBL" id="KIM90540.1"/>
    </source>
</evidence>
<feature type="compositionally biased region" description="Polar residues" evidence="4">
    <location>
        <begin position="98"/>
        <end position="130"/>
    </location>
</feature>
<feature type="repeat" description="WD" evidence="3">
    <location>
        <begin position="393"/>
        <end position="419"/>
    </location>
</feature>
<accession>A0A0C3G2F8</accession>
<dbReference type="HOGENOM" id="CLU_018983_0_0_1"/>
<reference evidence="6" key="2">
    <citation type="submission" date="2015-01" db="EMBL/GenBank/DDBJ databases">
        <title>Evolutionary Origins and Diversification of the Mycorrhizal Mutualists.</title>
        <authorList>
            <consortium name="DOE Joint Genome Institute"/>
            <consortium name="Mycorrhizal Genomics Consortium"/>
            <person name="Kohler A."/>
            <person name="Kuo A."/>
            <person name="Nagy L.G."/>
            <person name="Floudas D."/>
            <person name="Copeland A."/>
            <person name="Barry K.W."/>
            <person name="Cichocki N."/>
            <person name="Veneault-Fourrey C."/>
            <person name="LaButti K."/>
            <person name="Lindquist E.A."/>
            <person name="Lipzen A."/>
            <person name="Lundell T."/>
            <person name="Morin E."/>
            <person name="Murat C."/>
            <person name="Riley R."/>
            <person name="Ohm R."/>
            <person name="Sun H."/>
            <person name="Tunlid A."/>
            <person name="Henrissat B."/>
            <person name="Grigoriev I.V."/>
            <person name="Hibbett D.S."/>
            <person name="Martin F."/>
        </authorList>
    </citation>
    <scope>NUCLEOTIDE SEQUENCE [LARGE SCALE GENOMIC DNA]</scope>
    <source>
        <strain evidence="6">F 1598</strain>
    </source>
</reference>
<reference evidence="5 6" key="1">
    <citation type="submission" date="2014-04" db="EMBL/GenBank/DDBJ databases">
        <authorList>
            <consortium name="DOE Joint Genome Institute"/>
            <person name="Kuo A."/>
            <person name="Tarkka M."/>
            <person name="Buscot F."/>
            <person name="Kohler A."/>
            <person name="Nagy L.G."/>
            <person name="Floudas D."/>
            <person name="Copeland A."/>
            <person name="Barry K.W."/>
            <person name="Cichocki N."/>
            <person name="Veneault-Fourrey C."/>
            <person name="LaButti K."/>
            <person name="Lindquist E.A."/>
            <person name="Lipzen A."/>
            <person name="Lundell T."/>
            <person name="Morin E."/>
            <person name="Murat C."/>
            <person name="Sun H."/>
            <person name="Tunlid A."/>
            <person name="Henrissat B."/>
            <person name="Grigoriev I.V."/>
            <person name="Hibbett D.S."/>
            <person name="Martin F."/>
            <person name="Nordberg H.P."/>
            <person name="Cantor M.N."/>
            <person name="Hua S.X."/>
        </authorList>
    </citation>
    <scope>NUCLEOTIDE SEQUENCE [LARGE SCALE GENOMIC DNA]</scope>
    <source>
        <strain evidence="5 6">F 1598</strain>
    </source>
</reference>
<evidence type="ECO:0000256" key="1">
    <source>
        <dbReference type="ARBA" id="ARBA00022574"/>
    </source>
</evidence>
<dbReference type="SUPFAM" id="SSF50978">
    <property type="entry name" value="WD40 repeat-like"/>
    <property type="match status" value="1"/>
</dbReference>
<dbReference type="STRING" id="765440.A0A0C3G2F8"/>
<name>A0A0C3G2F8_PILCF</name>
<gene>
    <name evidence="5" type="ORF">PILCRDRAFT_1816</name>
</gene>
<keyword evidence="2" id="KW-0677">Repeat</keyword>
<protein>
    <submittedName>
        <fullName evidence="5">Uncharacterized protein</fullName>
    </submittedName>
</protein>
<feature type="region of interest" description="Disordered" evidence="4">
    <location>
        <begin position="22"/>
        <end position="184"/>
    </location>
</feature>
<evidence type="ECO:0000313" key="6">
    <source>
        <dbReference type="Proteomes" id="UP000054166"/>
    </source>
</evidence>
<dbReference type="Pfam" id="PF00400">
    <property type="entry name" value="WD40"/>
    <property type="match status" value="2"/>
</dbReference>
<dbReference type="InParanoid" id="A0A0C3G2F8"/>
<sequence>MPVEIINVDDLEIEFIGSTKQTFSVPEDDPDIVQLPVPATSRQQQYRSQAGPSSSGGSSQVMSDIRAIVAAHEQQSRDSRKRASGSALADAPPRKQQRTAANTSTSAAKRNTPTNTGTTKSKPNQPNNMASHLKAPVMNSASSSGPAAKRKESEVIDLCTSSDEDVKPKFKKPKKAPAPPSISTNKARVKVKVELPESDSDYDDAHAGLDLRDESNWTPLPKHDTDDLTSSLEIMSLTQSAANLPQPFRGSFDPPRFDLDVNPWDERYFWTSLRKSIHRPPTITRRRHRHLGDVHTPISAVKVDNLQAEFNTFSLSSIFRKSSGPINRISQHGSTIAICSATSGGNFDDGSELRNPHNKANSLMVCRDNQMRTCRRFGHNSNAYDAIEKYYTVNDVKFDPNCSKRMVSSGNDCTVRVWEHVDSYDGFDSYDNTSSEDVPDSLPAAVKLVHTFHYAKPPLDIAYQVLERDSTCQPVFAVTCRNGNLYTYSADGDPDSETKFPIAHSKGNHSVGAITWGRDQTSAYLFASSEPLSDTGDYSGAHRALDIHEGKIAYNFSARDAGDTMTVDDSGQRLALFTRGPQESNTLRIYDISRKNGRQPISTIDLEMFAKEGEDDDGGEVNCTAFSPDGIYLAVARNDNVVHVYDSRNLERGVLHCFQHNYPNREVAGFKGYGVVEAQWVTSFDGRGLGLISGGNDGMITQRLGILYNSCWVEGCVRLWDISQATDNPANGRVIAETDFDIAHFSIGDKSKGEASLVVGDSGGGISIFDRLGYSH</sequence>
<evidence type="ECO:0000256" key="4">
    <source>
        <dbReference type="SAM" id="MobiDB-lite"/>
    </source>
</evidence>
<keyword evidence="1 3" id="KW-0853">WD repeat</keyword>
<dbReference type="SMART" id="SM00320">
    <property type="entry name" value="WD40"/>
    <property type="match status" value="2"/>
</dbReference>
<dbReference type="Proteomes" id="UP000054166">
    <property type="component" value="Unassembled WGS sequence"/>
</dbReference>
<dbReference type="Gene3D" id="2.130.10.10">
    <property type="entry name" value="YVTN repeat-like/Quinoprotein amine dehydrogenase"/>
    <property type="match status" value="1"/>
</dbReference>
<dbReference type="InterPro" id="IPR036322">
    <property type="entry name" value="WD40_repeat_dom_sf"/>
</dbReference>
<proteinExistence type="predicted"/>
<dbReference type="OrthoDB" id="10248252at2759"/>
<dbReference type="PANTHER" id="PTHR44129">
    <property type="entry name" value="WD REPEAT-CONTAINING PROTEIN POP1"/>
    <property type="match status" value="1"/>
</dbReference>
<feature type="compositionally biased region" description="Polar residues" evidence="4">
    <location>
        <begin position="40"/>
        <end position="52"/>
    </location>
</feature>
<dbReference type="InterPro" id="IPR001680">
    <property type="entry name" value="WD40_rpt"/>
</dbReference>
<organism evidence="5 6">
    <name type="scientific">Piloderma croceum (strain F 1598)</name>
    <dbReference type="NCBI Taxonomy" id="765440"/>
    <lineage>
        <taxon>Eukaryota</taxon>
        <taxon>Fungi</taxon>
        <taxon>Dikarya</taxon>
        <taxon>Basidiomycota</taxon>
        <taxon>Agaricomycotina</taxon>
        <taxon>Agaricomycetes</taxon>
        <taxon>Agaricomycetidae</taxon>
        <taxon>Atheliales</taxon>
        <taxon>Atheliaceae</taxon>
        <taxon>Piloderma</taxon>
    </lineage>
</organism>
<dbReference type="InterPro" id="IPR015943">
    <property type="entry name" value="WD40/YVTN_repeat-like_dom_sf"/>
</dbReference>
<dbReference type="AlphaFoldDB" id="A0A0C3G2F8"/>
<keyword evidence="6" id="KW-1185">Reference proteome</keyword>